<dbReference type="Proteomes" id="UP001295794">
    <property type="component" value="Unassembled WGS sequence"/>
</dbReference>
<feature type="region of interest" description="Disordered" evidence="1">
    <location>
        <begin position="32"/>
        <end position="79"/>
    </location>
</feature>
<protein>
    <submittedName>
        <fullName evidence="2">Uncharacterized protein</fullName>
    </submittedName>
</protein>
<feature type="region of interest" description="Disordered" evidence="1">
    <location>
        <begin position="105"/>
        <end position="195"/>
    </location>
</feature>
<dbReference type="EMBL" id="CAVNYO010000434">
    <property type="protein sequence ID" value="CAK5279061.1"/>
    <property type="molecule type" value="Genomic_DNA"/>
</dbReference>
<name>A0AAD2HPT1_9AGAR</name>
<comment type="caution">
    <text evidence="2">The sequence shown here is derived from an EMBL/GenBank/DDBJ whole genome shotgun (WGS) entry which is preliminary data.</text>
</comment>
<gene>
    <name evidence="2" type="ORF">MYCIT1_LOCUS28876</name>
</gene>
<keyword evidence="3" id="KW-1185">Reference proteome</keyword>
<reference evidence="2" key="1">
    <citation type="submission" date="2023-11" db="EMBL/GenBank/DDBJ databases">
        <authorList>
            <person name="De Vega J J."/>
            <person name="De Vega J J."/>
        </authorList>
    </citation>
    <scope>NUCLEOTIDE SEQUENCE</scope>
</reference>
<sequence length="271" mass="29653">MGEPRPILPGILYNFSEPSSFLSYDPCLSPDLPPAHFPLPPRAASRTAQSDGLSQPPSSAPGFPYDNFHNPSRAPPFQQTRDLDVHLEHPRSPQIDFLAREHRPKRTTETHILPRPIPTPVHSNAHFPLDQSSSHFAHSPAGPHVHSQPVFDPIPTPVDSTPSRVPPALARRQRARSHSPPSSRTSSPVLSSPAAEGLHESAAECRWGAAKHLECRMFEPGVPQDFCHAPQTSRWSAAATYGAGYLHIYVCTISLKVFKKKQSAGQGIVTV</sequence>
<proteinExistence type="predicted"/>
<organism evidence="2 3">
    <name type="scientific">Mycena citricolor</name>
    <dbReference type="NCBI Taxonomy" id="2018698"/>
    <lineage>
        <taxon>Eukaryota</taxon>
        <taxon>Fungi</taxon>
        <taxon>Dikarya</taxon>
        <taxon>Basidiomycota</taxon>
        <taxon>Agaricomycotina</taxon>
        <taxon>Agaricomycetes</taxon>
        <taxon>Agaricomycetidae</taxon>
        <taxon>Agaricales</taxon>
        <taxon>Marasmiineae</taxon>
        <taxon>Mycenaceae</taxon>
        <taxon>Mycena</taxon>
    </lineage>
</organism>
<evidence type="ECO:0000313" key="3">
    <source>
        <dbReference type="Proteomes" id="UP001295794"/>
    </source>
</evidence>
<dbReference type="AlphaFoldDB" id="A0AAD2HPT1"/>
<feature type="non-terminal residue" evidence="2">
    <location>
        <position position="1"/>
    </location>
</feature>
<feature type="compositionally biased region" description="Pro residues" evidence="1">
    <location>
        <begin position="32"/>
        <end position="41"/>
    </location>
</feature>
<feature type="compositionally biased region" description="Polar residues" evidence="1">
    <location>
        <begin position="46"/>
        <end position="57"/>
    </location>
</feature>
<accession>A0AAD2HPT1</accession>
<evidence type="ECO:0000256" key="1">
    <source>
        <dbReference type="SAM" id="MobiDB-lite"/>
    </source>
</evidence>
<feature type="compositionally biased region" description="Low complexity" evidence="1">
    <location>
        <begin position="178"/>
        <end position="193"/>
    </location>
</feature>
<evidence type="ECO:0000313" key="2">
    <source>
        <dbReference type="EMBL" id="CAK5279061.1"/>
    </source>
</evidence>